<dbReference type="SUPFAM" id="SSF56112">
    <property type="entry name" value="Protein kinase-like (PK-like)"/>
    <property type="match status" value="1"/>
</dbReference>
<dbReference type="InterPro" id="IPR011009">
    <property type="entry name" value="Kinase-like_dom_sf"/>
</dbReference>
<dbReference type="EMBL" id="JAFIQS010000003">
    <property type="protein sequence ID" value="KAG5171025.1"/>
    <property type="molecule type" value="Genomic_DNA"/>
</dbReference>
<feature type="chain" id="PRO_5034661578" description="Protein kinase domain-containing protein" evidence="1">
    <location>
        <begin position="19"/>
        <end position="437"/>
    </location>
</feature>
<evidence type="ECO:0000256" key="1">
    <source>
        <dbReference type="SAM" id="SignalP"/>
    </source>
</evidence>
<evidence type="ECO:0008006" key="3">
    <source>
        <dbReference type="Google" id="ProtNLM"/>
    </source>
</evidence>
<sequence>MSAITFTVAIFFPSLVSLTSKLFKQKFITLDSRWESLVWNWRLLKLNLAFPEKLEDWYYKDWDRMEESMIYVQSVWVFILPFFASRGYTTYQRHPTNFTELVAPPFPPVARNAAYPYARQVPTNVQESKMIWSLRVWAARDALGRDVVIKLSFLFHILGYSDVFYVRIISEVDNPSQELKVMQRLNSEKLRSDPANHTIYALDFLTFDKFVFVVMPRWDSSWAPEFENVSELMHFAYICFQTFDFLHRNRIVHLDFLVQNIGMNVVIQHTEMFRRTGLRKRDEVRYALFDFGASVAFPEDTVIEDTFTTDYLWFGVHNIQEDSVKYPYNPFKADIAFLGTALQTYVTHIENLVPELGPFFESLIDMNDPKQLSASQALAKFTDICDRISPDVAQASFDTRAWKNGQCKSAFDGIKNKTEAVIPGTVKKKDGEVITIL</sequence>
<gene>
    <name evidence="2" type="ORF">JR316_003102</name>
</gene>
<keyword evidence="1" id="KW-0732">Signal</keyword>
<name>A0A8H7XZS7_PSICU</name>
<protein>
    <recommendedName>
        <fullName evidence="3">Protein kinase domain-containing protein</fullName>
    </recommendedName>
</protein>
<organism evidence="2">
    <name type="scientific">Psilocybe cubensis</name>
    <name type="common">Psychedelic mushroom</name>
    <name type="synonym">Stropharia cubensis</name>
    <dbReference type="NCBI Taxonomy" id="181762"/>
    <lineage>
        <taxon>Eukaryota</taxon>
        <taxon>Fungi</taxon>
        <taxon>Dikarya</taxon>
        <taxon>Basidiomycota</taxon>
        <taxon>Agaricomycotina</taxon>
        <taxon>Agaricomycetes</taxon>
        <taxon>Agaricomycetidae</taxon>
        <taxon>Agaricales</taxon>
        <taxon>Agaricineae</taxon>
        <taxon>Strophariaceae</taxon>
        <taxon>Psilocybe</taxon>
    </lineage>
</organism>
<accession>A0A8H7XZS7</accession>
<dbReference type="OrthoDB" id="3224178at2759"/>
<reference evidence="2" key="1">
    <citation type="submission" date="2021-02" db="EMBL/GenBank/DDBJ databases">
        <title>Psilocybe cubensis genome.</title>
        <authorList>
            <person name="Mckernan K.J."/>
            <person name="Crawford S."/>
            <person name="Trippe A."/>
            <person name="Kane L.T."/>
            <person name="Mclaughlin S."/>
        </authorList>
    </citation>
    <scope>NUCLEOTIDE SEQUENCE [LARGE SCALE GENOMIC DNA]</scope>
    <source>
        <strain evidence="2">MGC-MH-2018</strain>
    </source>
</reference>
<comment type="caution">
    <text evidence="2">The sequence shown here is derived from an EMBL/GenBank/DDBJ whole genome shotgun (WGS) entry which is preliminary data.</text>
</comment>
<dbReference type="AlphaFoldDB" id="A0A8H7XZS7"/>
<feature type="signal peptide" evidence="1">
    <location>
        <begin position="1"/>
        <end position="18"/>
    </location>
</feature>
<proteinExistence type="predicted"/>
<evidence type="ECO:0000313" key="2">
    <source>
        <dbReference type="EMBL" id="KAG5171025.1"/>
    </source>
</evidence>